<evidence type="ECO:0000256" key="2">
    <source>
        <dbReference type="ARBA" id="ARBA00022692"/>
    </source>
</evidence>
<reference evidence="8" key="2">
    <citation type="submission" date="2016-06" db="UniProtKB">
        <authorList>
            <consortium name="WormBaseParasite"/>
        </authorList>
    </citation>
    <scope>IDENTIFICATION</scope>
</reference>
<sequence length="317" mass="34943">MMLNSASHNDRSSVFLKLFSALLYAVSSIAVVFLNKTLLTNYRFPSFFYVAFGQMITLLSSNGQLRAEENISPPNFILNVITGLGATQRLSLPMFTVLRRFSILLTMLLEFIVLGDAPTFGVKLSVFLMIFGSAFAAVFDLSFDFFGYAFIFINNIATAANGVYTKKKLESKELGKSGLLFYNSLFMLIPLSAIIFFHTEDTEELLSYAENGYLTVSVLAFFVLSCLGGILLNYSAILCTSHNTALTTACVGTIKNIFVTYIGMFSSGDYVFSLTNFVGINVSVFGSVLYTYVTLRTNQSKVRQVTVLPAEKVAFVA</sequence>
<reference evidence="7" key="1">
    <citation type="submission" date="2014-05" db="EMBL/GenBank/DDBJ databases">
        <title>The genome and life-stage specific transcriptomes of Globodera pallida elucidate key aspects of plant parasitism by a cyst nematode.</title>
        <authorList>
            <person name="Cotton J.A."/>
            <person name="Lilley C.J."/>
            <person name="Jones L.M."/>
            <person name="Kikuchi T."/>
            <person name="Reid A.J."/>
            <person name="Thorpe P."/>
            <person name="Tsai I.J."/>
            <person name="Beasley H."/>
            <person name="Blok V."/>
            <person name="Cock P.J.A."/>
            <person name="Van den Akker S.E."/>
            <person name="Holroyd N."/>
            <person name="Hunt M."/>
            <person name="Mantelin S."/>
            <person name="Naghra H."/>
            <person name="Pain A."/>
            <person name="Palomares-Rius J.E."/>
            <person name="Zarowiecki M."/>
            <person name="Berriman M."/>
            <person name="Jones J.T."/>
            <person name="Urwin P.E."/>
        </authorList>
    </citation>
    <scope>NUCLEOTIDE SEQUENCE [LARGE SCALE GENOMIC DNA]</scope>
    <source>
        <strain evidence="7">Lindley</strain>
    </source>
</reference>
<keyword evidence="4 5" id="KW-0472">Membrane</keyword>
<evidence type="ECO:0000313" key="7">
    <source>
        <dbReference type="Proteomes" id="UP000050741"/>
    </source>
</evidence>
<dbReference type="GO" id="GO:0016020">
    <property type="term" value="C:membrane"/>
    <property type="evidence" value="ECO:0007669"/>
    <property type="project" value="UniProtKB-SubCell"/>
</dbReference>
<feature type="transmembrane region" description="Helical" evidence="5">
    <location>
        <begin position="14"/>
        <end position="34"/>
    </location>
</feature>
<keyword evidence="2 5" id="KW-0812">Transmembrane</keyword>
<keyword evidence="7" id="KW-1185">Reference proteome</keyword>
<dbReference type="Proteomes" id="UP000050741">
    <property type="component" value="Unassembled WGS sequence"/>
</dbReference>
<evidence type="ECO:0000256" key="5">
    <source>
        <dbReference type="SAM" id="Phobius"/>
    </source>
</evidence>
<evidence type="ECO:0000313" key="8">
    <source>
        <dbReference type="WBParaSite" id="GPLIN_000952400"/>
    </source>
</evidence>
<dbReference type="PANTHER" id="PTHR11132">
    <property type="entry name" value="SOLUTE CARRIER FAMILY 35"/>
    <property type="match status" value="1"/>
</dbReference>
<keyword evidence="3 5" id="KW-1133">Transmembrane helix</keyword>
<feature type="transmembrane region" description="Helical" evidence="5">
    <location>
        <begin position="244"/>
        <end position="264"/>
    </location>
</feature>
<evidence type="ECO:0000256" key="4">
    <source>
        <dbReference type="ARBA" id="ARBA00023136"/>
    </source>
</evidence>
<name>A0A183C9H6_GLOPA</name>
<proteinExistence type="predicted"/>
<dbReference type="Pfam" id="PF03151">
    <property type="entry name" value="TPT"/>
    <property type="match status" value="1"/>
</dbReference>
<dbReference type="AlphaFoldDB" id="A0A183C9H6"/>
<dbReference type="WBParaSite" id="GPLIN_000952400">
    <property type="protein sequence ID" value="GPLIN_000952400"/>
    <property type="gene ID" value="GPLIN_000952400"/>
</dbReference>
<feature type="domain" description="Sugar phosphate transporter" evidence="6">
    <location>
        <begin position="34"/>
        <end position="290"/>
    </location>
</feature>
<evidence type="ECO:0000256" key="1">
    <source>
        <dbReference type="ARBA" id="ARBA00004141"/>
    </source>
</evidence>
<accession>A0A183C9H6</accession>
<comment type="subcellular location">
    <subcellularLocation>
        <location evidence="1">Membrane</location>
        <topology evidence="1">Multi-pass membrane protein</topology>
    </subcellularLocation>
</comment>
<organism evidence="7 8">
    <name type="scientific">Globodera pallida</name>
    <name type="common">Potato cyst nematode worm</name>
    <name type="synonym">Heterodera pallida</name>
    <dbReference type="NCBI Taxonomy" id="36090"/>
    <lineage>
        <taxon>Eukaryota</taxon>
        <taxon>Metazoa</taxon>
        <taxon>Ecdysozoa</taxon>
        <taxon>Nematoda</taxon>
        <taxon>Chromadorea</taxon>
        <taxon>Rhabditida</taxon>
        <taxon>Tylenchina</taxon>
        <taxon>Tylenchomorpha</taxon>
        <taxon>Tylenchoidea</taxon>
        <taxon>Heteroderidae</taxon>
        <taxon>Heteroderinae</taxon>
        <taxon>Globodera</taxon>
    </lineage>
</organism>
<feature type="transmembrane region" description="Helical" evidence="5">
    <location>
        <begin position="211"/>
        <end position="232"/>
    </location>
</feature>
<feature type="transmembrane region" description="Helical" evidence="5">
    <location>
        <begin position="145"/>
        <end position="165"/>
    </location>
</feature>
<feature type="transmembrane region" description="Helical" evidence="5">
    <location>
        <begin position="177"/>
        <end position="199"/>
    </location>
</feature>
<evidence type="ECO:0000256" key="3">
    <source>
        <dbReference type="ARBA" id="ARBA00022989"/>
    </source>
</evidence>
<evidence type="ECO:0000259" key="6">
    <source>
        <dbReference type="Pfam" id="PF03151"/>
    </source>
</evidence>
<protein>
    <submittedName>
        <fullName evidence="8">TPT domain-containing protein</fullName>
    </submittedName>
</protein>
<dbReference type="InterPro" id="IPR004853">
    <property type="entry name" value="Sugar_P_trans_dom"/>
</dbReference>
<feature type="transmembrane region" description="Helical" evidence="5">
    <location>
        <begin position="270"/>
        <end position="293"/>
    </location>
</feature>
<dbReference type="InterPro" id="IPR050186">
    <property type="entry name" value="TPT_transporter"/>
</dbReference>